<dbReference type="GO" id="GO:0006654">
    <property type="term" value="P:phosphatidic acid biosynthetic process"/>
    <property type="evidence" value="ECO:0007669"/>
    <property type="project" value="TreeGrafter"/>
</dbReference>
<evidence type="ECO:0000256" key="1">
    <source>
        <dbReference type="ARBA" id="ARBA00005189"/>
    </source>
</evidence>
<reference key="1">
    <citation type="submission" date="2010-11" db="EMBL/GenBank/DDBJ databases">
        <title>The complete sequence of chromosome of Isophaera pallida ATCC 43644.</title>
        <authorList>
            <consortium name="US DOE Joint Genome Institute (JGI-PGF)"/>
            <person name="Lucas S."/>
            <person name="Copeland A."/>
            <person name="Lapidus A."/>
            <person name="Bruce D."/>
            <person name="Goodwin L."/>
            <person name="Pitluck S."/>
            <person name="Kyrpides N."/>
            <person name="Mavromatis K."/>
            <person name="Pagani I."/>
            <person name="Ivanova N."/>
            <person name="Saunders E."/>
            <person name="Brettin T."/>
            <person name="Detter J.C."/>
            <person name="Han C."/>
            <person name="Tapia R."/>
            <person name="Land M."/>
            <person name="Hauser L."/>
            <person name="Markowitz V."/>
            <person name="Cheng J.-F."/>
            <person name="Hugenholtz P."/>
            <person name="Woyke T."/>
            <person name="Wu D."/>
            <person name="Eisen J.A."/>
        </authorList>
    </citation>
    <scope>NUCLEOTIDE SEQUENCE</scope>
    <source>
        <strain>ATCC 43644</strain>
    </source>
</reference>
<keyword evidence="7" id="KW-1185">Reference proteome</keyword>
<dbReference type="AlphaFoldDB" id="E8QZE7"/>
<dbReference type="KEGG" id="ipa:Isop_0479"/>
<organism evidence="6 7">
    <name type="scientific">Isosphaera pallida (strain ATCC 43644 / DSM 9630 / IS1B)</name>
    <dbReference type="NCBI Taxonomy" id="575540"/>
    <lineage>
        <taxon>Bacteria</taxon>
        <taxon>Pseudomonadati</taxon>
        <taxon>Planctomycetota</taxon>
        <taxon>Planctomycetia</taxon>
        <taxon>Isosphaerales</taxon>
        <taxon>Isosphaeraceae</taxon>
        <taxon>Isosphaera</taxon>
    </lineage>
</organism>
<dbReference type="CDD" id="cd07989">
    <property type="entry name" value="LPLAT_AGPAT-like"/>
    <property type="match status" value="1"/>
</dbReference>
<keyword evidence="4" id="KW-0812">Transmembrane</keyword>
<dbReference type="eggNOG" id="COG0204">
    <property type="taxonomic scope" value="Bacteria"/>
</dbReference>
<dbReference type="PANTHER" id="PTHR10434">
    <property type="entry name" value="1-ACYL-SN-GLYCEROL-3-PHOSPHATE ACYLTRANSFERASE"/>
    <property type="match status" value="1"/>
</dbReference>
<dbReference type="HOGENOM" id="CLU_982715_0_0_0"/>
<evidence type="ECO:0000256" key="3">
    <source>
        <dbReference type="ARBA" id="ARBA00023315"/>
    </source>
</evidence>
<comment type="pathway">
    <text evidence="1">Lipid metabolism.</text>
</comment>
<evidence type="ECO:0000256" key="4">
    <source>
        <dbReference type="SAM" id="Phobius"/>
    </source>
</evidence>
<gene>
    <name evidence="6" type="ordered locus">Isop_0479</name>
</gene>
<dbReference type="STRING" id="575540.Isop_0479"/>
<dbReference type="SUPFAM" id="SSF69593">
    <property type="entry name" value="Glycerol-3-phosphate (1)-acyltransferase"/>
    <property type="match status" value="1"/>
</dbReference>
<dbReference type="InParanoid" id="E8QZE7"/>
<dbReference type="InterPro" id="IPR002123">
    <property type="entry name" value="Plipid/glycerol_acylTrfase"/>
</dbReference>
<reference evidence="6 7" key="2">
    <citation type="journal article" date="2011" name="Stand. Genomic Sci.">
        <title>Complete genome sequence of Isosphaera pallida type strain (IS1B).</title>
        <authorList>
            <consortium name="US DOE Joint Genome Institute (JGI-PGF)"/>
            <person name="Goker M."/>
            <person name="Cleland D."/>
            <person name="Saunders E."/>
            <person name="Lapidus A."/>
            <person name="Nolan M."/>
            <person name="Lucas S."/>
            <person name="Hammon N."/>
            <person name="Deshpande S."/>
            <person name="Cheng J.F."/>
            <person name="Tapia R."/>
            <person name="Han C."/>
            <person name="Goodwin L."/>
            <person name="Pitluck S."/>
            <person name="Liolios K."/>
            <person name="Pagani I."/>
            <person name="Ivanova N."/>
            <person name="Mavromatis K."/>
            <person name="Pati A."/>
            <person name="Chen A."/>
            <person name="Palaniappan K."/>
            <person name="Land M."/>
            <person name="Hauser L."/>
            <person name="Chang Y.J."/>
            <person name="Jeffries C.D."/>
            <person name="Detter J.C."/>
            <person name="Beck B."/>
            <person name="Woyke T."/>
            <person name="Bristow J."/>
            <person name="Eisen J.A."/>
            <person name="Markowitz V."/>
            <person name="Hugenholtz P."/>
            <person name="Kyrpides N.C."/>
            <person name="Klenk H.P."/>
        </authorList>
    </citation>
    <scope>NUCLEOTIDE SEQUENCE [LARGE SCALE GENOMIC DNA]</scope>
    <source>
        <strain evidence="7">ATCC 43644 / DSM 9630 / IS1B</strain>
    </source>
</reference>
<accession>E8QZE7</accession>
<sequence>MNQRIISDIITIKAFSLTVIIGLAALVGALVVRRASVGPQTFDPRRIPFPPEDAVGPAAACLWWINWLYCRLMHRLVVVNPCPLPHSGPALLICNHTCGIDPFLLQAACRRVLGFMVAREFAEPWWARPIIRMVGGIPVRRDGSDLAAAREAIRALKRGRVVPIFPEGRILPLSGKELLEARPGAAFVALKAGVLVIPAYLRGTPPTNNVFRAFVTPSRAELRFGPPILADQLREGLDPNRRERDQLNEVARRLMSAIDDLRRQAWGDTLDSNPNSTFPPGLS</sequence>
<feature type="domain" description="Phospholipid/glycerol acyltransferase" evidence="5">
    <location>
        <begin position="90"/>
        <end position="204"/>
    </location>
</feature>
<feature type="transmembrane region" description="Helical" evidence="4">
    <location>
        <begin position="12"/>
        <end position="32"/>
    </location>
</feature>
<dbReference type="Pfam" id="PF01553">
    <property type="entry name" value="Acyltransferase"/>
    <property type="match status" value="1"/>
</dbReference>
<keyword evidence="3 6" id="KW-0012">Acyltransferase</keyword>
<evidence type="ECO:0000256" key="2">
    <source>
        <dbReference type="ARBA" id="ARBA00022679"/>
    </source>
</evidence>
<dbReference type="PANTHER" id="PTHR10434:SF11">
    <property type="entry name" value="1-ACYL-SN-GLYCEROL-3-PHOSPHATE ACYLTRANSFERASE"/>
    <property type="match status" value="1"/>
</dbReference>
<evidence type="ECO:0000313" key="6">
    <source>
        <dbReference type="EMBL" id="ADV61074.1"/>
    </source>
</evidence>
<evidence type="ECO:0000259" key="5">
    <source>
        <dbReference type="SMART" id="SM00563"/>
    </source>
</evidence>
<name>E8QZE7_ISOPI</name>
<evidence type="ECO:0000313" key="7">
    <source>
        <dbReference type="Proteomes" id="UP000008631"/>
    </source>
</evidence>
<dbReference type="EMBL" id="CP002353">
    <property type="protein sequence ID" value="ADV61074.1"/>
    <property type="molecule type" value="Genomic_DNA"/>
</dbReference>
<keyword evidence="2" id="KW-0808">Transferase</keyword>
<dbReference type="SMART" id="SM00563">
    <property type="entry name" value="PlsC"/>
    <property type="match status" value="1"/>
</dbReference>
<proteinExistence type="predicted"/>
<dbReference type="Proteomes" id="UP000008631">
    <property type="component" value="Chromosome"/>
</dbReference>
<protein>
    <submittedName>
        <fullName evidence="6">Phospholipid/glycerol acyltransferase</fullName>
    </submittedName>
</protein>
<keyword evidence="4" id="KW-1133">Transmembrane helix</keyword>
<dbReference type="GO" id="GO:0003841">
    <property type="term" value="F:1-acylglycerol-3-phosphate O-acyltransferase activity"/>
    <property type="evidence" value="ECO:0007669"/>
    <property type="project" value="TreeGrafter"/>
</dbReference>
<keyword evidence="4" id="KW-0472">Membrane</keyword>